<dbReference type="PATRIC" id="fig|29536.5.peg.281"/>
<gene>
    <name evidence="1" type="ORF">FLB_02670</name>
</gene>
<dbReference type="InterPro" id="IPR045944">
    <property type="entry name" value="DUF6364"/>
</dbReference>
<dbReference type="Pfam" id="PF19891">
    <property type="entry name" value="DUF6364"/>
    <property type="match status" value="1"/>
</dbReference>
<evidence type="ECO:0000313" key="2">
    <source>
        <dbReference type="Proteomes" id="UP000093807"/>
    </source>
</evidence>
<evidence type="ECO:0008006" key="3">
    <source>
        <dbReference type="Google" id="ProtNLM"/>
    </source>
</evidence>
<proteinExistence type="predicted"/>
<dbReference type="Proteomes" id="UP000093807">
    <property type="component" value="Unassembled WGS sequence"/>
</dbReference>
<name>A0A199XV55_9FLAO</name>
<accession>A0A199XV55</accession>
<sequence>MYVQIFSAMDTKLTLKLDQEIIEKAKHYASEKKISLSRIVENYLNSLTSDKENNHIQISPFVKSLSSGIEIPADYDYKKDRADYLEQKHK</sequence>
<organism evidence="1 2">
    <name type="scientific">Flavobacterium succinicans</name>
    <dbReference type="NCBI Taxonomy" id="29536"/>
    <lineage>
        <taxon>Bacteria</taxon>
        <taxon>Pseudomonadati</taxon>
        <taxon>Bacteroidota</taxon>
        <taxon>Flavobacteriia</taxon>
        <taxon>Flavobacteriales</taxon>
        <taxon>Flavobacteriaceae</taxon>
        <taxon>Flavobacterium</taxon>
    </lineage>
</organism>
<comment type="caution">
    <text evidence="1">The sequence shown here is derived from an EMBL/GenBank/DDBJ whole genome shotgun (WGS) entry which is preliminary data.</text>
</comment>
<keyword evidence="2" id="KW-1185">Reference proteome</keyword>
<reference evidence="1 2" key="1">
    <citation type="submission" date="2016-06" db="EMBL/GenBank/DDBJ databases">
        <title>Draft genome sequence of Flavobacterium succinicans strain DD5b.</title>
        <authorList>
            <person name="Poehlein A."/>
            <person name="Daniel R."/>
            <person name="Simeonova D.D."/>
        </authorList>
    </citation>
    <scope>NUCLEOTIDE SEQUENCE [LARGE SCALE GENOMIC DNA]</scope>
    <source>
        <strain evidence="1 2">DD5b</strain>
    </source>
</reference>
<dbReference type="EMBL" id="JMTM01000011">
    <property type="protein sequence ID" value="OAZ05307.1"/>
    <property type="molecule type" value="Genomic_DNA"/>
</dbReference>
<dbReference type="AlphaFoldDB" id="A0A199XV55"/>
<evidence type="ECO:0000313" key="1">
    <source>
        <dbReference type="EMBL" id="OAZ05307.1"/>
    </source>
</evidence>
<protein>
    <recommendedName>
        <fullName evidence="3">Toxin-antitoxin system, antitoxin component, ribbon-helix-helix domain protein</fullName>
    </recommendedName>
</protein>